<gene>
    <name evidence="1" type="ORF">Csp_A06820</name>
</gene>
<organism evidence="1">
    <name type="scientific">Curvibacter symbiont subsp. Hydra magnipapillata</name>
    <dbReference type="NCBI Taxonomy" id="667019"/>
    <lineage>
        <taxon>Bacteria</taxon>
        <taxon>Pseudomonadati</taxon>
        <taxon>Pseudomonadota</taxon>
        <taxon>Betaproteobacteria</taxon>
        <taxon>Burkholderiales</taxon>
        <taxon>Comamonadaceae</taxon>
        <taxon>Curvibacter</taxon>
    </lineage>
</organism>
<dbReference type="AlphaFoldDB" id="C9Y981"/>
<protein>
    <submittedName>
        <fullName evidence="1">Uncharacterized protein</fullName>
    </submittedName>
</protein>
<accession>C9Y981</accession>
<evidence type="ECO:0000313" key="1">
    <source>
        <dbReference type="EMBL" id="CBA28348.1"/>
    </source>
</evidence>
<name>C9Y981_CURXX</name>
<proteinExistence type="predicted"/>
<reference evidence="1" key="1">
    <citation type="journal article" date="2010" name="Nature">
        <title>The dynamic genome of Hydra.</title>
        <authorList>
            <person name="Chapman J.A."/>
            <person name="Kirkness E.F."/>
            <person name="Simakov O."/>
            <person name="Hampson S.E."/>
            <person name="Mitros T."/>
            <person name="Weinmaier T."/>
            <person name="Rattei T."/>
            <person name="Balasubramanian P.G."/>
            <person name="Borman J."/>
            <person name="Busam D."/>
            <person name="Disbennett K."/>
            <person name="Pfannkoch C."/>
            <person name="Sumin N."/>
            <person name="Sutton G."/>
            <person name="Viswanathan L."/>
            <person name="Walenz B."/>
            <person name="Goodstein D.M."/>
            <person name="Hellsten U."/>
            <person name="Kawashima T."/>
            <person name="Prochnik S.E."/>
            <person name="Putnam N.H."/>
            <person name="Shu S."/>
            <person name="Blumberg B."/>
            <person name="Dana C.E."/>
            <person name="Gee L."/>
            <person name="Kibler D.F."/>
            <person name="Law L."/>
            <person name="Lindgens D."/>
            <person name="Martinez D.E."/>
            <person name="Peng J."/>
            <person name="Wigge P.A."/>
            <person name="Bertulat B."/>
            <person name="Guder C."/>
            <person name="Nakamura Y."/>
            <person name="Ozbek S."/>
            <person name="Watanabe H."/>
            <person name="Khalturin K."/>
            <person name="Hemmrich G."/>
            <person name="Franke A."/>
            <person name="Augustin R."/>
            <person name="Fraune S."/>
            <person name="Hayakawa E."/>
            <person name="Hayakawa S."/>
            <person name="Hirose M."/>
            <person name="Hwang J."/>
            <person name="Ikeo K."/>
            <person name="Nishimiya-Fujisawa C."/>
            <person name="Ogura A."/>
            <person name="Takahashi T."/>
            <person name="Steinmetz P.R."/>
            <person name="Zhang X."/>
            <person name="Aufschnaiter R."/>
            <person name="Eder M.K."/>
            <person name="Gorny A.K."/>
            <person name="Salvenmoser W."/>
            <person name="Heimberg A.M."/>
            <person name="Wheeler B.M."/>
            <person name="Peterson K.J."/>
            <person name="Boettger A."/>
            <person name="Tischler P."/>
            <person name="Wolf A."/>
            <person name="Gojobori T."/>
            <person name="Remington K.A."/>
            <person name="Strausberg R.L."/>
            <person name="Venter J."/>
            <person name="Technau U."/>
            <person name="Hobmayer B."/>
            <person name="Bosch T.C."/>
            <person name="Holstein T.W."/>
            <person name="Fujisawa T."/>
            <person name="Bode H.R."/>
            <person name="David C.N."/>
            <person name="Rokhsar D.S."/>
            <person name="Steele R.E."/>
        </authorList>
    </citation>
    <scope>NUCLEOTIDE SEQUENCE</scope>
</reference>
<sequence length="37" mass="4003">MGITKQAGLLGMSRSSVYYLPRSTSAADLALMRVIDE</sequence>
<dbReference type="EMBL" id="FN543104">
    <property type="protein sequence ID" value="CBA28348.1"/>
    <property type="molecule type" value="Genomic_DNA"/>
</dbReference>